<dbReference type="InterPro" id="IPR036770">
    <property type="entry name" value="Ankyrin_rpt-contain_sf"/>
</dbReference>
<dbReference type="Proteomes" id="UP000664203">
    <property type="component" value="Unassembled WGS sequence"/>
</dbReference>
<reference evidence="3" key="1">
    <citation type="submission" date="2021-03" db="EMBL/GenBank/DDBJ databases">
        <authorList>
            <person name="Tagirdzhanova G."/>
        </authorList>
    </citation>
    <scope>NUCLEOTIDE SEQUENCE</scope>
</reference>
<dbReference type="PROSITE" id="PS50297">
    <property type="entry name" value="ANK_REP_REGION"/>
    <property type="match status" value="2"/>
</dbReference>
<gene>
    <name evidence="3" type="ORF">ALECFALPRED_008813</name>
</gene>
<sequence length="790" mass="88461">MSFGFSIGDFVAVGDLAFRLYRDCYQIARGAPQEFQLLVNEVLNLSNSMQILQNDVKDPRSTLVQGGEDRVRMINDIVKGIGQTLQRLEKVAKKYEALDSSSKRRQFWARLEWSVEFSSIDSLRNKLVYHNTMMNLLLTSVGNSSLQRIELSNEILRKNLEAIKAYISSLQAGKDPSAASPAISMGHDDVFKETLSAAFMKNAEVVQPWSTIGVNQWIESGRWWLVLVSARMRAQMELSTVSAPKRAVSPAAYTNLIKASWILIDTIACHPQVPFLTASTQAEVRQLSAELKNEFSKISTLGAIVPKLSELESQDLRIWESQTTESLLRPRKDPLTTDRWKVAGGEQVLFHRYATIKLQVLSEQLPCILLFLVHEDARSARVVAQNQNTSIIMAISFQEPITASLDSCSVTINGEQTTFVSSTDAETLEVLIEATNFYLFERTVDHARLEALIAYALIFGVKNEFHETVARLSQMVSPTGTHPSNSSHGAPSVVAFSLASQLKASQQRKESIAQRNISAISRTLYGWAVGRGHTALVSLLLSERVIWFDDRLKFFLIDGGFPEFLHTDLKYIYYSGNEAIARLVLENLLKVPYRDKRQINDDKRFVLWLRRNETLKNRRNPWGNNALHIAARQGRDKIVRELLELGWDMDAKGSDGKTPLMEAMIEVCHSAVVSALLQKGANVNIENDRGMRSTHAALKSRLLKETVDVGHGPRRFPKTQLRFQIVNDGEFSIELGDRGEFHSFEAIATDPNAEVVESDSESDIDTASKEGLAVDPEAELVDSDGDLDTE</sequence>
<dbReference type="PANTHER" id="PTHR24133:SF40">
    <property type="entry name" value="ANKYRIN REPEAT DOMAIN 44"/>
    <property type="match status" value="1"/>
</dbReference>
<dbReference type="OrthoDB" id="3045089at2759"/>
<dbReference type="InterPro" id="IPR002110">
    <property type="entry name" value="Ankyrin_rpt"/>
</dbReference>
<evidence type="ECO:0000313" key="4">
    <source>
        <dbReference type="Proteomes" id="UP000664203"/>
    </source>
</evidence>
<dbReference type="PANTHER" id="PTHR24133">
    <property type="entry name" value="ANKYRIN DOMAIN-CONTAINING"/>
    <property type="match status" value="1"/>
</dbReference>
<feature type="compositionally biased region" description="Acidic residues" evidence="2">
    <location>
        <begin position="776"/>
        <end position="790"/>
    </location>
</feature>
<dbReference type="EMBL" id="CAJPDR010000062">
    <property type="protein sequence ID" value="CAF9913437.1"/>
    <property type="molecule type" value="Genomic_DNA"/>
</dbReference>
<feature type="repeat" description="ANK" evidence="1">
    <location>
        <begin position="655"/>
        <end position="688"/>
    </location>
</feature>
<feature type="region of interest" description="Disordered" evidence="2">
    <location>
        <begin position="750"/>
        <end position="790"/>
    </location>
</feature>
<dbReference type="SUPFAM" id="SSF48403">
    <property type="entry name" value="Ankyrin repeat"/>
    <property type="match status" value="1"/>
</dbReference>
<evidence type="ECO:0000313" key="3">
    <source>
        <dbReference type="EMBL" id="CAF9913437.1"/>
    </source>
</evidence>
<keyword evidence="1" id="KW-0040">ANK repeat</keyword>
<dbReference type="InterPro" id="IPR052391">
    <property type="entry name" value="E3_Ligase-Neurotoxin"/>
</dbReference>
<keyword evidence="4" id="KW-1185">Reference proteome</keyword>
<dbReference type="SMART" id="SM00248">
    <property type="entry name" value="ANK"/>
    <property type="match status" value="4"/>
</dbReference>
<comment type="caution">
    <text evidence="3">The sequence shown here is derived from an EMBL/GenBank/DDBJ whole genome shotgun (WGS) entry which is preliminary data.</text>
</comment>
<dbReference type="PRINTS" id="PR01415">
    <property type="entry name" value="ANKYRIN"/>
</dbReference>
<name>A0A8H3EW26_9LECA</name>
<dbReference type="PROSITE" id="PS50088">
    <property type="entry name" value="ANK_REPEAT"/>
    <property type="match status" value="2"/>
</dbReference>
<organism evidence="3 4">
    <name type="scientific">Alectoria fallacina</name>
    <dbReference type="NCBI Taxonomy" id="1903189"/>
    <lineage>
        <taxon>Eukaryota</taxon>
        <taxon>Fungi</taxon>
        <taxon>Dikarya</taxon>
        <taxon>Ascomycota</taxon>
        <taxon>Pezizomycotina</taxon>
        <taxon>Lecanoromycetes</taxon>
        <taxon>OSLEUM clade</taxon>
        <taxon>Lecanoromycetidae</taxon>
        <taxon>Lecanorales</taxon>
        <taxon>Lecanorineae</taxon>
        <taxon>Parmeliaceae</taxon>
        <taxon>Alectoria</taxon>
    </lineage>
</organism>
<protein>
    <submittedName>
        <fullName evidence="3">Uncharacterized protein</fullName>
    </submittedName>
</protein>
<dbReference type="Gene3D" id="1.25.40.20">
    <property type="entry name" value="Ankyrin repeat-containing domain"/>
    <property type="match status" value="1"/>
</dbReference>
<accession>A0A8H3EW26</accession>
<evidence type="ECO:0000256" key="2">
    <source>
        <dbReference type="SAM" id="MobiDB-lite"/>
    </source>
</evidence>
<proteinExistence type="predicted"/>
<evidence type="ECO:0000256" key="1">
    <source>
        <dbReference type="PROSITE-ProRule" id="PRU00023"/>
    </source>
</evidence>
<dbReference type="AlphaFoldDB" id="A0A8H3EW26"/>
<dbReference type="Pfam" id="PF12796">
    <property type="entry name" value="Ank_2"/>
    <property type="match status" value="1"/>
</dbReference>
<feature type="repeat" description="ANK" evidence="1">
    <location>
        <begin position="622"/>
        <end position="654"/>
    </location>
</feature>